<dbReference type="AlphaFoldDB" id="A0A0Q0RVA2"/>
<dbReference type="Gene3D" id="3.40.50.1860">
    <property type="match status" value="2"/>
</dbReference>
<sequence>MIRVGMIVPANNVALEYDMYHMAPSIISFHSTRMRPSRGCEPQDPEKFRRELGEAYNLIKKISDVTVYGRTYGTHKNIEIIKTVIKKNLIIPEVSVMNLLRYKKINNVWLGTPYIKERTAEEANYFKSNNFNITGFAGLNKIYGLDISNTGDDEIIKMIENEKSSVMAADAIYLSCTALPTHSVINKVMKKFNMMVISENSAILWEISRIFNINFEIPGISKF</sequence>
<dbReference type="InterPro" id="IPR026286">
    <property type="entry name" value="MaiA/AMDase"/>
</dbReference>
<dbReference type="OrthoDB" id="41425at2157"/>
<evidence type="ECO:0000313" key="3">
    <source>
        <dbReference type="Proteomes" id="UP000050320"/>
    </source>
</evidence>
<reference evidence="2 3" key="2">
    <citation type="submission" date="2015-09" db="EMBL/GenBank/DDBJ databases">
        <title>Heavy metals and arsenic resistance mechanisms in polyextremophilic archaea of the family Ferroplasmaceae.</title>
        <authorList>
            <person name="Bulaev A.G."/>
            <person name="Kanygina A.V."/>
        </authorList>
    </citation>
    <scope>NUCLEOTIDE SEQUENCE [LARGE SCALE GENOMIC DNA]</scope>
    <source>
        <strain evidence="2 3">VT</strain>
    </source>
</reference>
<accession>A0A0Q0RVA2</accession>
<dbReference type="Proteomes" id="UP000050515">
    <property type="component" value="Unassembled WGS sequence"/>
</dbReference>
<proteinExistence type="predicted"/>
<dbReference type="EMBL" id="LKBG01000271">
    <property type="protein sequence ID" value="KQB33881.1"/>
    <property type="molecule type" value="Genomic_DNA"/>
</dbReference>
<evidence type="ECO:0000313" key="2">
    <source>
        <dbReference type="EMBL" id="KQB33881.1"/>
    </source>
</evidence>
<dbReference type="InterPro" id="IPR001920">
    <property type="entry name" value="Asp/Glu_race"/>
</dbReference>
<dbReference type="PATRIC" id="fig|507754.4.peg.448"/>
<dbReference type="Proteomes" id="UP000050320">
    <property type="component" value="Unassembled WGS sequence"/>
</dbReference>
<gene>
    <name evidence="2" type="ORF">AOG54_06330</name>
    <name evidence="1" type="ORF">SE19_07760</name>
</gene>
<dbReference type="Pfam" id="PF17645">
    <property type="entry name" value="Amdase"/>
    <property type="match status" value="1"/>
</dbReference>
<evidence type="ECO:0000313" key="4">
    <source>
        <dbReference type="Proteomes" id="UP000050515"/>
    </source>
</evidence>
<organism evidence="2 3">
    <name type="scientific">Acidiplasma aeolicum</name>
    <dbReference type="NCBI Taxonomy" id="507754"/>
    <lineage>
        <taxon>Archaea</taxon>
        <taxon>Methanobacteriati</taxon>
        <taxon>Thermoplasmatota</taxon>
        <taxon>Thermoplasmata</taxon>
        <taxon>Thermoplasmatales</taxon>
        <taxon>Ferroplasmaceae</taxon>
        <taxon>Acidiplasma</taxon>
    </lineage>
</organism>
<reference evidence="1 4" key="1">
    <citation type="submission" date="2015-09" db="EMBL/GenBank/DDBJ databases">
        <title>Draft genome sequence of Acidiplasma aeolicum DSM 18409.</title>
        <authorList>
            <person name="Hemp J."/>
        </authorList>
    </citation>
    <scope>NUCLEOTIDE SEQUENCE [LARGE SCALE GENOMIC DNA]</scope>
    <source>
        <strain evidence="1 4">V</strain>
    </source>
</reference>
<dbReference type="RefSeq" id="WP_048101924.1">
    <property type="nucleotide sequence ID" value="NZ_JBBYJF010000001.1"/>
</dbReference>
<dbReference type="PANTHER" id="PTHR40267:SF1">
    <property type="entry name" value="BLR3294 PROTEIN"/>
    <property type="match status" value="1"/>
</dbReference>
<dbReference type="PANTHER" id="PTHR40267">
    <property type="entry name" value="BLR3294 PROTEIN"/>
    <property type="match status" value="1"/>
</dbReference>
<keyword evidence="3" id="KW-1185">Reference proteome</keyword>
<protein>
    <recommendedName>
        <fullName evidence="5">Arylmalonate decarboxylase</fullName>
    </recommendedName>
</protein>
<dbReference type="GO" id="GO:0016855">
    <property type="term" value="F:racemase and epimerase activity, acting on amino acids and derivatives"/>
    <property type="evidence" value="ECO:0007669"/>
    <property type="project" value="InterPro"/>
</dbReference>
<comment type="caution">
    <text evidence="2">The sequence shown here is derived from an EMBL/GenBank/DDBJ whole genome shotgun (WGS) entry which is preliminary data.</text>
</comment>
<name>A0A0Q0RVA2_9ARCH</name>
<dbReference type="EMBL" id="LJCQ01000347">
    <property type="protein sequence ID" value="KPV45929.1"/>
    <property type="molecule type" value="Genomic_DNA"/>
</dbReference>
<evidence type="ECO:0000313" key="1">
    <source>
        <dbReference type="EMBL" id="KPV45929.1"/>
    </source>
</evidence>
<evidence type="ECO:0008006" key="5">
    <source>
        <dbReference type="Google" id="ProtNLM"/>
    </source>
</evidence>
<dbReference type="GeneID" id="84221889"/>